<evidence type="ECO:0000313" key="2">
    <source>
        <dbReference type="Proteomes" id="UP000607197"/>
    </source>
</evidence>
<dbReference type="RefSeq" id="WP_188975260.1">
    <property type="nucleotide sequence ID" value="NZ_BMPG01000001.1"/>
</dbReference>
<dbReference type="AlphaFoldDB" id="A0A830F0D5"/>
<proteinExistence type="predicted"/>
<evidence type="ECO:0008006" key="3">
    <source>
        <dbReference type="Google" id="ProtNLM"/>
    </source>
</evidence>
<gene>
    <name evidence="1" type="ORF">GCM10009039_03680</name>
</gene>
<comment type="caution">
    <text evidence="1">The sequence shown here is derived from an EMBL/GenBank/DDBJ whole genome shotgun (WGS) entry which is preliminary data.</text>
</comment>
<organism evidence="1 2">
    <name type="scientific">Halocalculus aciditolerans</name>
    <dbReference type="NCBI Taxonomy" id="1383812"/>
    <lineage>
        <taxon>Archaea</taxon>
        <taxon>Methanobacteriati</taxon>
        <taxon>Methanobacteriota</taxon>
        <taxon>Stenosarchaea group</taxon>
        <taxon>Halobacteria</taxon>
        <taxon>Halobacteriales</taxon>
        <taxon>Halobacteriaceae</taxon>
        <taxon>Halocalculus</taxon>
    </lineage>
</organism>
<dbReference type="EMBL" id="BMPG01000001">
    <property type="protein sequence ID" value="GGL48748.1"/>
    <property type="molecule type" value="Genomic_DNA"/>
</dbReference>
<accession>A0A830F0D5</accession>
<reference evidence="1" key="1">
    <citation type="journal article" date="2014" name="Int. J. Syst. Evol. Microbiol.">
        <title>Complete genome sequence of Corynebacterium casei LMG S-19264T (=DSM 44701T), isolated from a smear-ripened cheese.</title>
        <authorList>
            <consortium name="US DOE Joint Genome Institute (JGI-PGF)"/>
            <person name="Walter F."/>
            <person name="Albersmeier A."/>
            <person name="Kalinowski J."/>
            <person name="Ruckert C."/>
        </authorList>
    </citation>
    <scope>NUCLEOTIDE SEQUENCE</scope>
    <source>
        <strain evidence="1">JCM 19596</strain>
    </source>
</reference>
<dbReference type="Proteomes" id="UP000607197">
    <property type="component" value="Unassembled WGS sequence"/>
</dbReference>
<sequence length="79" mass="8526">MATLTSEDVGKVLVDIEGEELGVVTEVEDNTAWVDPEPGLGEAVLAAFGWTEKNEDDYSLDGDLVDTVTDEEIRVNADL</sequence>
<keyword evidence="2" id="KW-1185">Reference proteome</keyword>
<dbReference type="OrthoDB" id="229248at2157"/>
<reference evidence="1" key="2">
    <citation type="submission" date="2020-09" db="EMBL/GenBank/DDBJ databases">
        <authorList>
            <person name="Sun Q."/>
            <person name="Ohkuma M."/>
        </authorList>
    </citation>
    <scope>NUCLEOTIDE SEQUENCE</scope>
    <source>
        <strain evidence="1">JCM 19596</strain>
    </source>
</reference>
<evidence type="ECO:0000313" key="1">
    <source>
        <dbReference type="EMBL" id="GGL48748.1"/>
    </source>
</evidence>
<protein>
    <recommendedName>
        <fullName evidence="3">PRC-barrel domain containing protein</fullName>
    </recommendedName>
</protein>
<name>A0A830F0D5_9EURY</name>